<dbReference type="eggNOG" id="KOG4297">
    <property type="taxonomic scope" value="Eukaryota"/>
</dbReference>
<dbReference type="PANTHER" id="PTHR22801">
    <property type="entry name" value="LITHOSTATHINE"/>
    <property type="match status" value="1"/>
</dbReference>
<dbReference type="InterPro" id="IPR000859">
    <property type="entry name" value="CUB_dom"/>
</dbReference>
<comment type="caution">
    <text evidence="2">Lacks conserved residue(s) required for the propagation of feature annotation.</text>
</comment>
<feature type="domain" description="C-type lectin" evidence="4">
    <location>
        <begin position="214"/>
        <end position="323"/>
    </location>
</feature>
<feature type="non-terminal residue" evidence="5">
    <location>
        <position position="664"/>
    </location>
</feature>
<evidence type="ECO:0000256" key="2">
    <source>
        <dbReference type="PROSITE-ProRule" id="PRU00059"/>
    </source>
</evidence>
<dbReference type="Pfam" id="PF00431">
    <property type="entry name" value="CUB"/>
    <property type="match status" value="1"/>
</dbReference>
<feature type="domain" description="C-type lectin" evidence="4">
    <location>
        <begin position="346"/>
        <end position="465"/>
    </location>
</feature>
<dbReference type="SUPFAM" id="SSF49854">
    <property type="entry name" value="Spermadhesin, CUB domain"/>
    <property type="match status" value="1"/>
</dbReference>
<name>C3ZFE7_BRAFL</name>
<dbReference type="InterPro" id="IPR016187">
    <property type="entry name" value="CTDL_fold"/>
</dbReference>
<keyword evidence="1" id="KW-1015">Disulfide bond</keyword>
<protein>
    <recommendedName>
        <fullName evidence="6">C-type lectin domain-containing protein</fullName>
    </recommendedName>
</protein>
<dbReference type="Pfam" id="PF00059">
    <property type="entry name" value="Lectin_C"/>
    <property type="match status" value="3"/>
</dbReference>
<dbReference type="InParanoid" id="C3ZFE7"/>
<dbReference type="FunFam" id="3.10.100.10:FF:000159">
    <property type="match status" value="3"/>
</dbReference>
<dbReference type="InterPro" id="IPR035914">
    <property type="entry name" value="Sperma_CUB_dom_sf"/>
</dbReference>
<dbReference type="CDD" id="cd00037">
    <property type="entry name" value="CLECT"/>
    <property type="match status" value="3"/>
</dbReference>
<evidence type="ECO:0000259" key="3">
    <source>
        <dbReference type="PROSITE" id="PS01180"/>
    </source>
</evidence>
<dbReference type="PROSITE" id="PS50041">
    <property type="entry name" value="C_TYPE_LECTIN_2"/>
    <property type="match status" value="3"/>
</dbReference>
<reference evidence="5" key="1">
    <citation type="journal article" date="2008" name="Nature">
        <title>The amphioxus genome and the evolution of the chordate karyotype.</title>
        <authorList>
            <consortium name="US DOE Joint Genome Institute (JGI-PGF)"/>
            <person name="Putnam N.H."/>
            <person name="Butts T."/>
            <person name="Ferrier D.E.K."/>
            <person name="Furlong R.F."/>
            <person name="Hellsten U."/>
            <person name="Kawashima T."/>
            <person name="Robinson-Rechavi M."/>
            <person name="Shoguchi E."/>
            <person name="Terry A."/>
            <person name="Yu J.-K."/>
            <person name="Benito-Gutierrez E.L."/>
            <person name="Dubchak I."/>
            <person name="Garcia-Fernandez J."/>
            <person name="Gibson-Brown J.J."/>
            <person name="Grigoriev I.V."/>
            <person name="Horton A.C."/>
            <person name="de Jong P.J."/>
            <person name="Jurka J."/>
            <person name="Kapitonov V.V."/>
            <person name="Kohara Y."/>
            <person name="Kuroki Y."/>
            <person name="Lindquist E."/>
            <person name="Lucas S."/>
            <person name="Osoegawa K."/>
            <person name="Pennacchio L.A."/>
            <person name="Salamov A.A."/>
            <person name="Satou Y."/>
            <person name="Sauka-Spengler T."/>
            <person name="Schmutz J."/>
            <person name="Shin-I T."/>
            <person name="Toyoda A."/>
            <person name="Bronner-Fraser M."/>
            <person name="Fujiyama A."/>
            <person name="Holland L.Z."/>
            <person name="Holland P.W.H."/>
            <person name="Satoh N."/>
            <person name="Rokhsar D.S."/>
        </authorList>
    </citation>
    <scope>NUCLEOTIDE SEQUENCE [LARGE SCALE GENOMIC DNA]</scope>
    <source>
        <strain evidence="5">S238N-H82</strain>
        <tissue evidence="5">Testes</tissue>
    </source>
</reference>
<dbReference type="AlphaFoldDB" id="C3ZFE7"/>
<feature type="domain" description="CUB" evidence="3">
    <location>
        <begin position="447"/>
        <end position="541"/>
    </location>
</feature>
<dbReference type="SMART" id="SM00042">
    <property type="entry name" value="CUB"/>
    <property type="match status" value="1"/>
</dbReference>
<dbReference type="EMBL" id="GG666613">
    <property type="protein sequence ID" value="EEN48701.1"/>
    <property type="molecule type" value="Genomic_DNA"/>
</dbReference>
<dbReference type="SUPFAM" id="SSF56436">
    <property type="entry name" value="C-type lectin-like"/>
    <property type="match status" value="3"/>
</dbReference>
<evidence type="ECO:0008006" key="6">
    <source>
        <dbReference type="Google" id="ProtNLM"/>
    </source>
</evidence>
<dbReference type="PANTHER" id="PTHR22801:SF63">
    <property type="entry name" value="C-TYPE LECTIN DOMAIN-CONTAINING PROTEIN"/>
    <property type="match status" value="1"/>
</dbReference>
<dbReference type="SMART" id="SM00034">
    <property type="entry name" value="CLECT"/>
    <property type="match status" value="3"/>
</dbReference>
<accession>C3ZFE7</accession>
<dbReference type="InterPro" id="IPR016186">
    <property type="entry name" value="C-type_lectin-like/link_sf"/>
</dbReference>
<evidence type="ECO:0000313" key="5">
    <source>
        <dbReference type="EMBL" id="EEN48701.1"/>
    </source>
</evidence>
<dbReference type="PROSITE" id="PS01180">
    <property type="entry name" value="CUB"/>
    <property type="match status" value="1"/>
</dbReference>
<dbReference type="CDD" id="cd00041">
    <property type="entry name" value="CUB"/>
    <property type="match status" value="1"/>
</dbReference>
<sequence length="664" mass="73463">MAHLAAMSDELQRREPVNPWSSMMIFLAWYRVMLFLLAVGGSTILESSAAPEKRDLSIAEKVDSFVRRLEGCSSGYQIHNGVCYKAFNTPKNFRDASSICAADGGTLAMPKDAGTNAFLLSLKNTVDQAGFFWFGLVDQHQEGGWEWIDGTPLGSYRSWGPGEPNNSDDEDCAEFFPSAWNDAPCSRADRKFICQKIPAGCPDGYVYHQPSHLCYKAFNDKKTYNAAVATCASAGGTLAMPYDTVTNKFLIYLKNAVDNNALFRFGLTDHHQEGGWMWEDNVALGSFRAWGPGEPNNLRNEDCAEYFPGTHGSKRNTWNDGPCTDANRKFICQVTPSGCPSGYQQHGRNCYRAYSEKKSYDAATAVCRVGSGSLAMPRDQATHQFLITLKNQVDRAAGFWLGFDDRSQEGGWRYADGTRLGSFQPWNTGEPNQYGGNEDCGMINLDPNNKWNDLGCSSQLHFICQISLQGHVARLTFLDFDLENRYDHVTVLDGCSNRELGKFTGTSRPPDVSSSGRTMEVVFTTDHSVKERGFKARYYAVANHVAGSGKRELSDPEELELGEPNEDHEKGMLEEDAAMLENNILSEKVEVGWKNQLNSVRSSFLRSLQQGLHSETLKAAVMAVNCKGALFLLLFTAALCDGSSSSKSTQDQPPHIILIVADDL</sequence>
<dbReference type="InterPro" id="IPR018378">
    <property type="entry name" value="C-type_lectin_CS"/>
</dbReference>
<dbReference type="InterPro" id="IPR050801">
    <property type="entry name" value="Ca-Dep_Lectins_ImmuneDev"/>
</dbReference>
<organism>
    <name type="scientific">Branchiostoma floridae</name>
    <name type="common">Florida lancelet</name>
    <name type="synonym">Amphioxus</name>
    <dbReference type="NCBI Taxonomy" id="7739"/>
    <lineage>
        <taxon>Eukaryota</taxon>
        <taxon>Metazoa</taxon>
        <taxon>Chordata</taxon>
        <taxon>Cephalochordata</taxon>
        <taxon>Leptocardii</taxon>
        <taxon>Amphioxiformes</taxon>
        <taxon>Branchiostomatidae</taxon>
        <taxon>Branchiostoma</taxon>
    </lineage>
</organism>
<dbReference type="PROSITE" id="PS00615">
    <property type="entry name" value="C_TYPE_LECTIN_1"/>
    <property type="match status" value="2"/>
</dbReference>
<evidence type="ECO:0000256" key="1">
    <source>
        <dbReference type="ARBA" id="ARBA00023157"/>
    </source>
</evidence>
<dbReference type="Gene3D" id="3.10.100.10">
    <property type="entry name" value="Mannose-Binding Protein A, subunit A"/>
    <property type="match status" value="3"/>
</dbReference>
<feature type="domain" description="C-type lectin" evidence="4">
    <location>
        <begin position="79"/>
        <end position="187"/>
    </location>
</feature>
<dbReference type="InterPro" id="IPR001304">
    <property type="entry name" value="C-type_lectin-like"/>
</dbReference>
<proteinExistence type="predicted"/>
<gene>
    <name evidence="5" type="ORF">BRAFLDRAFT_67129</name>
</gene>
<evidence type="ECO:0000259" key="4">
    <source>
        <dbReference type="PROSITE" id="PS50041"/>
    </source>
</evidence>